<evidence type="ECO:0000256" key="1">
    <source>
        <dbReference type="ARBA" id="ARBA00004141"/>
    </source>
</evidence>
<feature type="transmembrane region" description="Helical" evidence="5">
    <location>
        <begin position="284"/>
        <end position="304"/>
    </location>
</feature>
<gene>
    <name evidence="7" type="ORF">B0H15DRAFT_918747</name>
</gene>
<name>A0AAD6UIJ4_9AGAR</name>
<dbReference type="PANTHER" id="PTHR23501:SF102">
    <property type="entry name" value="DRUG TRANSPORTER, PUTATIVE (AFU_ORTHOLOGUE AFUA_3G08530)-RELATED"/>
    <property type="match status" value="1"/>
</dbReference>
<feature type="transmembrane region" description="Helical" evidence="5">
    <location>
        <begin position="78"/>
        <end position="98"/>
    </location>
</feature>
<dbReference type="InterPro" id="IPR036259">
    <property type="entry name" value="MFS_trans_sf"/>
</dbReference>
<feature type="transmembrane region" description="Helical" evidence="5">
    <location>
        <begin position="244"/>
        <end position="264"/>
    </location>
</feature>
<feature type="transmembrane region" description="Helical" evidence="5">
    <location>
        <begin position="110"/>
        <end position="131"/>
    </location>
</feature>
<dbReference type="PROSITE" id="PS50850">
    <property type="entry name" value="MFS"/>
    <property type="match status" value="1"/>
</dbReference>
<dbReference type="Proteomes" id="UP001222325">
    <property type="component" value="Unassembled WGS sequence"/>
</dbReference>
<evidence type="ECO:0000256" key="4">
    <source>
        <dbReference type="ARBA" id="ARBA00023136"/>
    </source>
</evidence>
<feature type="transmembrane region" description="Helical" evidence="5">
    <location>
        <begin position="338"/>
        <end position="357"/>
    </location>
</feature>
<evidence type="ECO:0000256" key="2">
    <source>
        <dbReference type="ARBA" id="ARBA00022692"/>
    </source>
</evidence>
<dbReference type="PROSITE" id="PS00216">
    <property type="entry name" value="SUGAR_TRANSPORT_1"/>
    <property type="match status" value="1"/>
</dbReference>
<protein>
    <submittedName>
        <fullName evidence="7">Mfs1.2</fullName>
    </submittedName>
</protein>
<feature type="transmembrane region" description="Helical" evidence="5">
    <location>
        <begin position="311"/>
        <end position="332"/>
    </location>
</feature>
<proteinExistence type="predicted"/>
<evidence type="ECO:0000256" key="5">
    <source>
        <dbReference type="SAM" id="Phobius"/>
    </source>
</evidence>
<comment type="subcellular location">
    <subcellularLocation>
        <location evidence="1">Membrane</location>
        <topology evidence="1">Multi-pass membrane protein</topology>
    </subcellularLocation>
</comment>
<dbReference type="GO" id="GO:0022857">
    <property type="term" value="F:transmembrane transporter activity"/>
    <property type="evidence" value="ECO:0007669"/>
    <property type="project" value="InterPro"/>
</dbReference>
<evidence type="ECO:0000313" key="7">
    <source>
        <dbReference type="EMBL" id="KAJ7104120.1"/>
    </source>
</evidence>
<comment type="caution">
    <text evidence="7">The sequence shown here is derived from an EMBL/GenBank/DDBJ whole genome shotgun (WGS) entry which is preliminary data.</text>
</comment>
<keyword evidence="4 5" id="KW-0472">Membrane</keyword>
<organism evidence="7 8">
    <name type="scientific">Mycena belliarum</name>
    <dbReference type="NCBI Taxonomy" id="1033014"/>
    <lineage>
        <taxon>Eukaryota</taxon>
        <taxon>Fungi</taxon>
        <taxon>Dikarya</taxon>
        <taxon>Basidiomycota</taxon>
        <taxon>Agaricomycotina</taxon>
        <taxon>Agaricomycetes</taxon>
        <taxon>Agaricomycetidae</taxon>
        <taxon>Agaricales</taxon>
        <taxon>Marasmiineae</taxon>
        <taxon>Mycenaceae</taxon>
        <taxon>Mycena</taxon>
    </lineage>
</organism>
<dbReference type="EMBL" id="JARJCN010000001">
    <property type="protein sequence ID" value="KAJ7104120.1"/>
    <property type="molecule type" value="Genomic_DNA"/>
</dbReference>
<dbReference type="GO" id="GO:0005886">
    <property type="term" value="C:plasma membrane"/>
    <property type="evidence" value="ECO:0007669"/>
    <property type="project" value="TreeGrafter"/>
</dbReference>
<evidence type="ECO:0000259" key="6">
    <source>
        <dbReference type="PROSITE" id="PS50850"/>
    </source>
</evidence>
<dbReference type="Pfam" id="PF07690">
    <property type="entry name" value="MFS_1"/>
    <property type="match status" value="1"/>
</dbReference>
<keyword evidence="3 5" id="KW-1133">Transmembrane helix</keyword>
<dbReference type="InterPro" id="IPR005829">
    <property type="entry name" value="Sugar_transporter_CS"/>
</dbReference>
<feature type="domain" description="Major facilitator superfamily (MFS) profile" evidence="6">
    <location>
        <begin position="1"/>
        <end position="472"/>
    </location>
</feature>
<dbReference type="InterPro" id="IPR011701">
    <property type="entry name" value="MFS"/>
</dbReference>
<feature type="transmembrane region" description="Helical" evidence="5">
    <location>
        <begin position="369"/>
        <end position="394"/>
    </location>
</feature>
<evidence type="ECO:0000313" key="8">
    <source>
        <dbReference type="Proteomes" id="UP001222325"/>
    </source>
</evidence>
<sequence length="493" mass="52538">MLIALQNGIATALPVIAEDLHLSDAYAIACTVLLSLSGGLAEAFGRRPVIVSTLLLFAIGSALCGAAQNMAVLITGRIIQGAGAGGIFSLTQIILSDLVSLDERGKYNGLFGLAWALAGGLGPLVCGSLASQGQWRWLFYLNVPPAVILAVLILKFLHVPTPPGTVTEKLLKIDWIGLSILIPSTCAALLGLTWGGVTFPWTSFQVLVPLCLGVAGIVGAMTYEWKSAQNPVIPFHLVSNRTSLSGYVQMGIVAVCLLDLIYYLPVYYQACKEASPTASGVDLFGLTFSSAPMSIFAGISVGITKRFRPQMWMGWCFMLVGFGLLSIVTFDTSRAESIGYQIIVGSGIGIIWSAAYFPVLAPVPVTSSAYALSFLVFCRVFPQVWGVTITGTIIQNGLKSRLPQSLLAQNSGNAELIYAIIPRVSTLDEPLKTLVRKAFGETLQVVWRIHIGAAGCGLLASLAMKPLPLHTERDKRWEMEGASGGLKESKEDA</sequence>
<evidence type="ECO:0000256" key="3">
    <source>
        <dbReference type="ARBA" id="ARBA00022989"/>
    </source>
</evidence>
<feature type="transmembrane region" description="Helical" evidence="5">
    <location>
        <begin position="137"/>
        <end position="154"/>
    </location>
</feature>
<dbReference type="AlphaFoldDB" id="A0AAD6UIJ4"/>
<keyword evidence="8" id="KW-1185">Reference proteome</keyword>
<dbReference type="PANTHER" id="PTHR23501">
    <property type="entry name" value="MAJOR FACILITATOR SUPERFAMILY"/>
    <property type="match status" value="1"/>
</dbReference>
<dbReference type="InterPro" id="IPR020846">
    <property type="entry name" value="MFS_dom"/>
</dbReference>
<dbReference type="Gene3D" id="1.20.1250.20">
    <property type="entry name" value="MFS general substrate transporter like domains"/>
    <property type="match status" value="1"/>
</dbReference>
<reference evidence="7" key="1">
    <citation type="submission" date="2023-03" db="EMBL/GenBank/DDBJ databases">
        <title>Massive genome expansion in bonnet fungi (Mycena s.s.) driven by repeated elements and novel gene families across ecological guilds.</title>
        <authorList>
            <consortium name="Lawrence Berkeley National Laboratory"/>
            <person name="Harder C.B."/>
            <person name="Miyauchi S."/>
            <person name="Viragh M."/>
            <person name="Kuo A."/>
            <person name="Thoen E."/>
            <person name="Andreopoulos B."/>
            <person name="Lu D."/>
            <person name="Skrede I."/>
            <person name="Drula E."/>
            <person name="Henrissat B."/>
            <person name="Morin E."/>
            <person name="Kohler A."/>
            <person name="Barry K."/>
            <person name="LaButti K."/>
            <person name="Morin E."/>
            <person name="Salamov A."/>
            <person name="Lipzen A."/>
            <person name="Mereny Z."/>
            <person name="Hegedus B."/>
            <person name="Baldrian P."/>
            <person name="Stursova M."/>
            <person name="Weitz H."/>
            <person name="Taylor A."/>
            <person name="Grigoriev I.V."/>
            <person name="Nagy L.G."/>
            <person name="Martin F."/>
            <person name="Kauserud H."/>
        </authorList>
    </citation>
    <scope>NUCLEOTIDE SEQUENCE</scope>
    <source>
        <strain evidence="7">CBHHK173m</strain>
    </source>
</reference>
<feature type="transmembrane region" description="Helical" evidence="5">
    <location>
        <begin position="51"/>
        <end position="72"/>
    </location>
</feature>
<dbReference type="SUPFAM" id="SSF103473">
    <property type="entry name" value="MFS general substrate transporter"/>
    <property type="match status" value="1"/>
</dbReference>
<dbReference type="PRINTS" id="PR01036">
    <property type="entry name" value="TCRTETB"/>
</dbReference>
<feature type="transmembrane region" description="Helical" evidence="5">
    <location>
        <begin position="203"/>
        <end position="223"/>
    </location>
</feature>
<accession>A0AAD6UIJ4</accession>
<keyword evidence="2 5" id="KW-0812">Transmembrane</keyword>
<feature type="transmembrane region" description="Helical" evidence="5">
    <location>
        <begin position="175"/>
        <end position="197"/>
    </location>
</feature>